<evidence type="ECO:0000256" key="3">
    <source>
        <dbReference type="ARBA" id="ARBA00022597"/>
    </source>
</evidence>
<feature type="domain" description="PTS EIIA type-1" evidence="7">
    <location>
        <begin position="33"/>
        <end position="137"/>
    </location>
</feature>
<dbReference type="GO" id="GO:0016301">
    <property type="term" value="F:kinase activity"/>
    <property type="evidence" value="ECO:0007669"/>
    <property type="project" value="UniProtKB-KW"/>
</dbReference>
<reference evidence="8 9" key="1">
    <citation type="submission" date="2018-07" db="EMBL/GenBank/DDBJ databases">
        <title>Genomic Encyclopedia of Type Strains, Phase III (KMG-III): the genomes of soil and plant-associated and newly described type strains.</title>
        <authorList>
            <person name="Whitman W."/>
        </authorList>
    </citation>
    <scope>NUCLEOTIDE SEQUENCE [LARGE SCALE GENOMIC DNA]</scope>
    <source>
        <strain evidence="8 9">CECT 7506</strain>
    </source>
</reference>
<dbReference type="NCBIfam" id="TIGR00830">
    <property type="entry name" value="PTBA"/>
    <property type="match status" value="1"/>
</dbReference>
<evidence type="ECO:0000256" key="2">
    <source>
        <dbReference type="ARBA" id="ARBA00022448"/>
    </source>
</evidence>
<dbReference type="InterPro" id="IPR011055">
    <property type="entry name" value="Dup_hybrid_motif"/>
</dbReference>
<evidence type="ECO:0000256" key="4">
    <source>
        <dbReference type="ARBA" id="ARBA00022679"/>
    </source>
</evidence>
<evidence type="ECO:0000259" key="7">
    <source>
        <dbReference type="PROSITE" id="PS51093"/>
    </source>
</evidence>
<accession>A0A368WC27</accession>
<keyword evidence="2" id="KW-0813">Transport</keyword>
<dbReference type="OrthoDB" id="92465at2"/>
<dbReference type="Proteomes" id="UP000252415">
    <property type="component" value="Unassembled WGS sequence"/>
</dbReference>
<dbReference type="InterPro" id="IPR001127">
    <property type="entry name" value="PTS_EIIA_1_perm"/>
</dbReference>
<dbReference type="PANTHER" id="PTHR45008:SF1">
    <property type="entry name" value="PTS SYSTEM GLUCOSE-SPECIFIC EIIA COMPONENT"/>
    <property type="match status" value="1"/>
</dbReference>
<dbReference type="PROSITE" id="PS51093">
    <property type="entry name" value="PTS_EIIA_TYPE_1"/>
    <property type="match status" value="1"/>
</dbReference>
<protein>
    <submittedName>
        <fullName evidence="8">PTS system IIA component (Glc family)</fullName>
    </submittedName>
</protein>
<dbReference type="InterPro" id="IPR050890">
    <property type="entry name" value="PTS_EIIA_component"/>
</dbReference>
<organism evidence="8 9">
    <name type="scientific">Paenibacillus prosopidis</name>
    <dbReference type="NCBI Taxonomy" id="630520"/>
    <lineage>
        <taxon>Bacteria</taxon>
        <taxon>Bacillati</taxon>
        <taxon>Bacillota</taxon>
        <taxon>Bacilli</taxon>
        <taxon>Bacillales</taxon>
        <taxon>Paenibacillaceae</taxon>
        <taxon>Paenibacillus</taxon>
    </lineage>
</organism>
<dbReference type="PANTHER" id="PTHR45008">
    <property type="entry name" value="PTS SYSTEM GLUCOSE-SPECIFIC EIIA COMPONENT"/>
    <property type="match status" value="1"/>
</dbReference>
<evidence type="ECO:0000256" key="1">
    <source>
        <dbReference type="ARBA" id="ARBA00004496"/>
    </source>
</evidence>
<keyword evidence="4" id="KW-0808">Transferase</keyword>
<dbReference type="PROSITE" id="PS00371">
    <property type="entry name" value="PTS_EIIA_TYPE_1_HIS"/>
    <property type="match status" value="1"/>
</dbReference>
<evidence type="ECO:0000313" key="9">
    <source>
        <dbReference type="Proteomes" id="UP000252415"/>
    </source>
</evidence>
<gene>
    <name evidence="8" type="ORF">DFP97_10117</name>
</gene>
<dbReference type="Pfam" id="PF00358">
    <property type="entry name" value="PTS_EIIA_1"/>
    <property type="match status" value="1"/>
</dbReference>
<dbReference type="AlphaFoldDB" id="A0A368WC27"/>
<keyword evidence="6" id="KW-0418">Kinase</keyword>
<comment type="subcellular location">
    <subcellularLocation>
        <location evidence="1">Cytoplasm</location>
    </subcellularLocation>
</comment>
<name>A0A368WC27_9BACL</name>
<keyword evidence="9" id="KW-1185">Reference proteome</keyword>
<evidence type="ECO:0000256" key="5">
    <source>
        <dbReference type="ARBA" id="ARBA00022683"/>
    </source>
</evidence>
<sequence>MFRSWLGLHQRKTEETIFSPLSGRVLALEDVPDPVFSRSMAGMGVAIDPEDGRVGSPVDGEVVHLFQTKHALWIRAESGLDLLIHIGVDTVYMKGEGFRDYVKTGDKVKTGQPLIDFSLDLVREKATSPVTPMFLIHSDQIERIEIELPARAEMGLTPLMKVKVKS</sequence>
<evidence type="ECO:0000313" key="8">
    <source>
        <dbReference type="EMBL" id="RCW51677.1"/>
    </source>
</evidence>
<dbReference type="GO" id="GO:0009401">
    <property type="term" value="P:phosphoenolpyruvate-dependent sugar phosphotransferase system"/>
    <property type="evidence" value="ECO:0007669"/>
    <property type="project" value="UniProtKB-KW"/>
</dbReference>
<proteinExistence type="predicted"/>
<keyword evidence="5" id="KW-0598">Phosphotransferase system</keyword>
<comment type="caution">
    <text evidence="8">The sequence shown here is derived from an EMBL/GenBank/DDBJ whole genome shotgun (WGS) entry which is preliminary data.</text>
</comment>
<evidence type="ECO:0000256" key="6">
    <source>
        <dbReference type="ARBA" id="ARBA00022777"/>
    </source>
</evidence>
<dbReference type="EMBL" id="QPJD01000001">
    <property type="protein sequence ID" value="RCW51677.1"/>
    <property type="molecule type" value="Genomic_DNA"/>
</dbReference>
<dbReference type="Gene3D" id="2.70.70.10">
    <property type="entry name" value="Glucose Permease (Domain IIA)"/>
    <property type="match status" value="1"/>
</dbReference>
<dbReference type="GO" id="GO:0005737">
    <property type="term" value="C:cytoplasm"/>
    <property type="evidence" value="ECO:0007669"/>
    <property type="project" value="UniProtKB-SubCell"/>
</dbReference>
<dbReference type="FunFam" id="2.70.70.10:FF:000001">
    <property type="entry name" value="PTS system glucose-specific IIA component"/>
    <property type="match status" value="1"/>
</dbReference>
<dbReference type="SUPFAM" id="SSF51261">
    <property type="entry name" value="Duplicated hybrid motif"/>
    <property type="match status" value="1"/>
</dbReference>
<keyword evidence="3" id="KW-0762">Sugar transport</keyword>